<dbReference type="eggNOG" id="ENOG502S99R">
    <property type="taxonomic scope" value="Eukaryota"/>
</dbReference>
<accession>K3ZAV4</accession>
<evidence type="ECO:0000313" key="3">
    <source>
        <dbReference type="Proteomes" id="UP000004995"/>
    </source>
</evidence>
<protein>
    <recommendedName>
        <fullName evidence="4">Ubiquinol-cytochrome c reductase complex 6.7 kDa protein</fullName>
    </recommendedName>
</protein>
<evidence type="ECO:0000313" key="2">
    <source>
        <dbReference type="EnsemblPlants" id="KQL16025"/>
    </source>
</evidence>
<reference evidence="1 3" key="1">
    <citation type="journal article" date="2012" name="Nat. Biotechnol.">
        <title>Reference genome sequence of the model plant Setaria.</title>
        <authorList>
            <person name="Bennetzen J.L."/>
            <person name="Schmutz J."/>
            <person name="Wang H."/>
            <person name="Percifield R."/>
            <person name="Hawkins J."/>
            <person name="Pontaroli A.C."/>
            <person name="Estep M."/>
            <person name="Feng L."/>
            <person name="Vaughn J.N."/>
            <person name="Grimwood J."/>
            <person name="Jenkins J."/>
            <person name="Barry K."/>
            <person name="Lindquist E."/>
            <person name="Hellsten U."/>
            <person name="Deshpande S."/>
            <person name="Wang X."/>
            <person name="Wu X."/>
            <person name="Mitros T."/>
            <person name="Triplett J."/>
            <person name="Yang X."/>
            <person name="Ye C.Y."/>
            <person name="Mauro-Herrera M."/>
            <person name="Wang L."/>
            <person name="Li P."/>
            <person name="Sharma M."/>
            <person name="Sharma R."/>
            <person name="Ronald P.C."/>
            <person name="Panaud O."/>
            <person name="Kellogg E.A."/>
            <person name="Brutnell T.P."/>
            <person name="Doust A.N."/>
            <person name="Tuskan G.A."/>
            <person name="Rokhsar D."/>
            <person name="Devos K.M."/>
        </authorList>
    </citation>
    <scope>NUCLEOTIDE SEQUENCE [LARGE SCALE GENOMIC DNA]</scope>
    <source>
        <strain evidence="3">cv. Yugu1</strain>
        <strain evidence="1">Yugu1</strain>
    </source>
</reference>
<evidence type="ECO:0008006" key="4">
    <source>
        <dbReference type="Google" id="ProtNLM"/>
    </source>
</evidence>
<dbReference type="OMA" id="CLCETAT"/>
<dbReference type="OrthoDB" id="97at2759"/>
<reference evidence="2" key="3">
    <citation type="submission" date="2018-08" db="UniProtKB">
        <authorList>
            <consortium name="EnsemblPlants"/>
        </authorList>
    </citation>
    <scope>IDENTIFICATION</scope>
    <source>
        <strain evidence="2">Yugu1</strain>
    </source>
</reference>
<keyword evidence="3" id="KW-1185">Reference proteome</keyword>
<dbReference type="EMBL" id="CM003530">
    <property type="protein sequence ID" value="RCV18271.1"/>
    <property type="molecule type" value="Genomic_DNA"/>
</dbReference>
<name>K3ZAV4_SETIT</name>
<proteinExistence type="predicted"/>
<dbReference type="HOGENOM" id="CLU_2101150_0_0_1"/>
<dbReference type="Proteomes" id="UP000004995">
    <property type="component" value="Unassembled WGS sequence"/>
</dbReference>
<evidence type="ECO:0000313" key="1">
    <source>
        <dbReference type="EMBL" id="RCV18271.1"/>
    </source>
</evidence>
<dbReference type="STRING" id="4555.K3ZAV4"/>
<dbReference type="EnsemblPlants" id="KQL16025">
    <property type="protein sequence ID" value="KQL16025"/>
    <property type="gene ID" value="SETIT_023675mg"/>
</dbReference>
<organism evidence="1">
    <name type="scientific">Setaria italica</name>
    <name type="common">Foxtail millet</name>
    <name type="synonym">Panicum italicum</name>
    <dbReference type="NCBI Taxonomy" id="4555"/>
    <lineage>
        <taxon>Eukaryota</taxon>
        <taxon>Viridiplantae</taxon>
        <taxon>Streptophyta</taxon>
        <taxon>Embryophyta</taxon>
        <taxon>Tracheophyta</taxon>
        <taxon>Spermatophyta</taxon>
        <taxon>Magnoliopsida</taxon>
        <taxon>Liliopsida</taxon>
        <taxon>Poales</taxon>
        <taxon>Poaceae</taxon>
        <taxon>PACMAD clade</taxon>
        <taxon>Panicoideae</taxon>
        <taxon>Panicodae</taxon>
        <taxon>Paniceae</taxon>
        <taxon>Cenchrinae</taxon>
        <taxon>Setaria</taxon>
    </lineage>
</organism>
<dbReference type="EMBL" id="AGNK02001823">
    <property type="status" value="NOT_ANNOTATED_CDS"/>
    <property type="molecule type" value="Genomic_DNA"/>
</dbReference>
<dbReference type="FunCoup" id="K3ZAV4">
    <property type="interactions" value="756"/>
</dbReference>
<dbReference type="Gramene" id="KQL16025">
    <property type="protein sequence ID" value="KQL16025"/>
    <property type="gene ID" value="SETIT_023675mg"/>
</dbReference>
<dbReference type="AlphaFoldDB" id="K3ZAV4"/>
<sequence length="116" mass="12840">MRFAPTRMSHSKRLINSELNSQLPSVAAIVVLLCLCETATVKNSASRPASEMPAVPSTAQRLFKPLPPHRRPQSTDIAAVAGWMVAGLSTAIWLVQPFDWIKKTLFEKQQPEESNN</sequence>
<gene>
    <name evidence="2" type="primary">LOC101757546</name>
    <name evidence="1" type="ORF">SETIT_3G286900v2</name>
</gene>
<reference evidence="1" key="2">
    <citation type="submission" date="2015-07" db="EMBL/GenBank/DDBJ databases">
        <authorList>
            <person name="Noorani M."/>
        </authorList>
    </citation>
    <scope>NUCLEOTIDE SEQUENCE</scope>
    <source>
        <strain evidence="1">Yugu1</strain>
    </source>
</reference>